<sequence>MHDENNANSIVEGVETAPSVSVTHIFEMDLDEHVDVPLARLLRKGLLSNIEPSRTAASVTSVHSHESSSSNEIFFQHLNLGGNFDDPANQNPADVDAYIEPTDTCAPENVEPDVNVEPKLETQQSPGRTVQEDIECRVILSSANQGDYCKLAL</sequence>
<dbReference type="EMBL" id="SSTE01005702">
    <property type="protein sequence ID" value="KAA0060188.1"/>
    <property type="molecule type" value="Genomic_DNA"/>
</dbReference>
<reference evidence="1 2" key="1">
    <citation type="submission" date="2019-08" db="EMBL/GenBank/DDBJ databases">
        <title>Draft genome sequences of two oriental melons (Cucumis melo L. var makuwa).</title>
        <authorList>
            <person name="Kwon S.-Y."/>
        </authorList>
    </citation>
    <scope>NUCLEOTIDE SEQUENCE [LARGE SCALE GENOMIC DNA]</scope>
    <source>
        <strain evidence="2">cv. SW 3</strain>
        <tissue evidence="1">Leaf</tissue>
    </source>
</reference>
<evidence type="ECO:0000313" key="2">
    <source>
        <dbReference type="Proteomes" id="UP000321393"/>
    </source>
</evidence>
<evidence type="ECO:0000313" key="1">
    <source>
        <dbReference type="EMBL" id="KAA0060188.1"/>
    </source>
</evidence>
<organism evidence="1 2">
    <name type="scientific">Cucumis melo var. makuwa</name>
    <name type="common">Oriental melon</name>
    <dbReference type="NCBI Taxonomy" id="1194695"/>
    <lineage>
        <taxon>Eukaryota</taxon>
        <taxon>Viridiplantae</taxon>
        <taxon>Streptophyta</taxon>
        <taxon>Embryophyta</taxon>
        <taxon>Tracheophyta</taxon>
        <taxon>Spermatophyta</taxon>
        <taxon>Magnoliopsida</taxon>
        <taxon>eudicotyledons</taxon>
        <taxon>Gunneridae</taxon>
        <taxon>Pentapetalae</taxon>
        <taxon>rosids</taxon>
        <taxon>fabids</taxon>
        <taxon>Cucurbitales</taxon>
        <taxon>Cucurbitaceae</taxon>
        <taxon>Benincaseae</taxon>
        <taxon>Cucumis</taxon>
    </lineage>
</organism>
<proteinExistence type="predicted"/>
<comment type="caution">
    <text evidence="1">The sequence shown here is derived from an EMBL/GenBank/DDBJ whole genome shotgun (WGS) entry which is preliminary data.</text>
</comment>
<name>A0A5A7UY58_CUCMM</name>
<dbReference type="Proteomes" id="UP000321393">
    <property type="component" value="Unassembled WGS sequence"/>
</dbReference>
<dbReference type="AlphaFoldDB" id="A0A5A7UY58"/>
<evidence type="ECO:0008006" key="3">
    <source>
        <dbReference type="Google" id="ProtNLM"/>
    </source>
</evidence>
<protein>
    <recommendedName>
        <fullName evidence="3">Envelope-like protein</fullName>
    </recommendedName>
</protein>
<gene>
    <name evidence="1" type="ORF">E6C27_scaffold542G00690</name>
</gene>
<accession>A0A5A7UY58</accession>